<evidence type="ECO:0000313" key="2">
    <source>
        <dbReference type="EMBL" id="AIY22349.1"/>
    </source>
</evidence>
<name>A0A0A1E0H6_ASF</name>
<gene>
    <name evidence="2" type="primary">DP60R</name>
    <name evidence="5" type="ORF">AFSV47Ss_0232</name>
</gene>
<reference evidence="3" key="5">
    <citation type="journal article" date="2016" name="Virol Rep">
        <title>Genomic analysis of Sardinian 26544/OG10 isolate of African swine fever virus.</title>
        <authorList>
            <person name="Bacciu D."/>
            <person name="Deligios M."/>
            <person name="Sanna G."/>
            <person name="Paola Madrau M."/>
            <person name="Luisa Sanna M."/>
            <person name="Dei Giudici S."/>
            <person name="Oggiano A."/>
        </authorList>
    </citation>
    <scope>NUCLEOTIDE SEQUENCE</scope>
    <source>
        <strain evidence="3">26544/OG10</strain>
    </source>
</reference>
<dbReference type="GeneID" id="22220384"/>
<dbReference type="EMBL" id="MN270970">
    <property type="protein sequence ID" value="QIM07109.1"/>
    <property type="molecule type" value="Genomic_DNA"/>
</dbReference>
<reference evidence="18" key="7">
    <citation type="journal article" date="2020" name="Vaccines (Basel)">
        <title>African Swine Fever Circulation among Free-Ranging Pigs in Sardinia: Data from the Eradication Program.</title>
        <authorList>
            <person name="Franzoni G."/>
            <person name="Dei Giudici S."/>
            <person name="Loi F."/>
            <person name="Sanna D."/>
            <person name="Floris M."/>
            <person name="Fiori M."/>
            <person name="Sanna M.L."/>
            <person name="Madrau P."/>
            <person name="Scarpa F."/>
            <person name="Zinellu S."/>
            <person name="Giammarioli M."/>
            <person name="Cappai S."/>
            <person name="De Mia G.M."/>
            <person name="Laddomada A."/>
            <person name="Rolesu S."/>
            <person name="Oggiano A."/>
        </authorList>
    </citation>
    <scope>NUCLEOTIDE SEQUENCE [LARGE SCALE GENOMIC DNA]</scope>
    <source>
        <strain evidence="18">103917/18</strain>
        <strain evidence="19">55234/18</strain>
    </source>
</reference>
<dbReference type="KEGG" id="vg:41901207"/>
<dbReference type="RefSeq" id="YP_009703450.1">
    <property type="nucleotide sequence ID" value="NC_044955.1"/>
</dbReference>
<dbReference type="Proteomes" id="UP000502933">
    <property type="component" value="Segment"/>
</dbReference>
<dbReference type="Proteomes" id="UP000501487">
    <property type="component" value="Segment"/>
</dbReference>
<dbReference type="EMBL" id="MN270979">
    <property type="protein sequence ID" value="QIM09212.1"/>
    <property type="molecule type" value="Genomic_DNA"/>
</dbReference>
<dbReference type="EMBL" id="MN270976">
    <property type="protein sequence ID" value="QIM08513.1"/>
    <property type="molecule type" value="Genomic_DNA"/>
</dbReference>
<dbReference type="EMBL" id="MN270975">
    <property type="protein sequence ID" value="QIM08280.1"/>
    <property type="molecule type" value="Genomic_DNA"/>
</dbReference>
<dbReference type="Proteomes" id="UP000594644">
    <property type="component" value="Segment"/>
</dbReference>
<dbReference type="EMBL" id="MN270973">
    <property type="protein sequence ID" value="QIM07812.1"/>
    <property type="molecule type" value="Genomic_DNA"/>
</dbReference>
<dbReference type="EMBL" id="MN270980">
    <property type="protein sequence ID" value="QIM09445.1"/>
    <property type="molecule type" value="Genomic_DNA"/>
</dbReference>
<dbReference type="EMBL" id="KX354450">
    <property type="protein sequence ID" value="AOO54537.1"/>
    <property type="molecule type" value="Genomic_DNA"/>
</dbReference>
<dbReference type="Proteomes" id="UP000266411">
    <property type="component" value="Segment"/>
</dbReference>
<evidence type="ECO:0000313" key="7">
    <source>
        <dbReference type="EMBL" id="QIM07109.1"/>
    </source>
</evidence>
<evidence type="ECO:0000313" key="12">
    <source>
        <dbReference type="EMBL" id="QIM08280.1"/>
    </source>
</evidence>
<dbReference type="RefSeq" id="YP_009702405.1">
    <property type="nucleotide sequence ID" value="NC_044941.1"/>
</dbReference>
<keyword evidence="1" id="KW-0472">Membrane</keyword>
<organismHost>
    <name type="scientific">Potamochoerus larvatus</name>
    <name type="common">Bushpig</name>
    <dbReference type="NCBI Taxonomy" id="273792"/>
</organismHost>
<keyword evidence="1" id="KW-0812">Transmembrane</keyword>
<dbReference type="EMBL" id="MN270972">
    <property type="protein sequence ID" value="QIM07579.1"/>
    <property type="molecule type" value="Genomic_DNA"/>
</dbReference>
<evidence type="ECO:0000313" key="10">
    <source>
        <dbReference type="EMBL" id="QIM07812.1"/>
    </source>
</evidence>
<dbReference type="EMBL" id="MT932578">
    <property type="protein sequence ID" value="QPL11909.1"/>
    <property type="molecule type" value="Genomic_DNA"/>
</dbReference>
<dbReference type="Proteomes" id="UP000117635">
    <property type="component" value="Segment"/>
</dbReference>
<dbReference type="Proteomes" id="UP000501235">
    <property type="component" value="Segment"/>
</dbReference>
<dbReference type="RefSeq" id="NP_042848.1">
    <property type="nucleotide sequence ID" value="NC_001659.2"/>
</dbReference>
<protein>
    <submittedName>
        <fullName evidence="2 3">DP60R</fullName>
    </submittedName>
</protein>
<evidence type="ECO:0000313" key="20">
    <source>
        <dbReference type="Proteomes" id="UP000117635"/>
    </source>
</evidence>
<dbReference type="KEGG" id="vg:41902258"/>
<dbReference type="EMBL" id="MN270977">
    <property type="protein sequence ID" value="QIM08746.1"/>
    <property type="molecule type" value="Genomic_DNA"/>
</dbReference>
<evidence type="ECO:0000313" key="23">
    <source>
        <dbReference type="Proteomes" id="UP000500690"/>
    </source>
</evidence>
<organismHost>
    <name type="scientific">Phacochoerus africanus</name>
    <name type="common">Warthog</name>
    <dbReference type="NCBI Taxonomy" id="41426"/>
</organismHost>
<dbReference type="EMBL" id="KP055815">
    <property type="protein sequence ID" value="AKO62840.1"/>
    <property type="molecule type" value="Genomic_DNA"/>
</dbReference>
<evidence type="ECO:0000313" key="13">
    <source>
        <dbReference type="EMBL" id="QIM08513.1"/>
    </source>
</evidence>
<dbReference type="Proteomes" id="UP000142390">
    <property type="component" value="Segment"/>
</dbReference>
<dbReference type="Proteomes" id="UP000503066">
    <property type="component" value="Genome"/>
</dbReference>
<dbReference type="Proteomes" id="UP000241813">
    <property type="component" value="Segment"/>
</dbReference>
<dbReference type="EMBL" id="MN270974">
    <property type="protein sequence ID" value="QIM08045.1"/>
    <property type="molecule type" value="Genomic_DNA"/>
</dbReference>
<dbReference type="SMR" id="A0A0A1E0H6"/>
<dbReference type="RefSeq" id="YP_009702564.1">
    <property type="nucleotide sequence ID" value="NC_044942.1"/>
</dbReference>
<accession>A0A0A1E0H6</accession>
<dbReference type="Proteomes" id="UP000501990">
    <property type="component" value="Segment"/>
</dbReference>
<dbReference type="Proteomes" id="UP000502885">
    <property type="component" value="Segment"/>
</dbReference>
<dbReference type="EMBL" id="MN270978">
    <property type="protein sequence ID" value="QIM08979.1"/>
    <property type="molecule type" value="Genomic_DNA"/>
</dbReference>
<evidence type="ECO:0000313" key="8">
    <source>
        <dbReference type="EMBL" id="QIM07344.1"/>
    </source>
</evidence>
<dbReference type="Proteomes" id="UP000503294">
    <property type="component" value="Segment"/>
</dbReference>
<evidence type="ECO:0000313" key="18">
    <source>
        <dbReference type="EMBL" id="QPL11909.1"/>
    </source>
</evidence>
<evidence type="ECO:0000313" key="21">
    <source>
        <dbReference type="Proteomes" id="UP000142390"/>
    </source>
</evidence>
<evidence type="ECO:0000313" key="6">
    <source>
        <dbReference type="EMBL" id="QIM06874.1"/>
    </source>
</evidence>
<reference evidence="5" key="4">
    <citation type="journal article" date="2016" name="Genome Announc.">
        <title>Complete genome sequence of an African swine fever virus isolate from Sardinia, Italy.</title>
        <authorList>
            <person name="Granberg F."/>
            <person name="Torresi C."/>
            <person name="Oggiano A."/>
            <person name="Malmberg M."/>
            <person name="Iscaro C."/>
            <person name="De Mia G.M."/>
            <person name="Sandor B."/>
        </authorList>
    </citation>
    <scope>NUCLEOTIDE SEQUENCE [LARGE SCALE GENOMIC DNA]</scope>
    <source>
        <strain evidence="5">47/Ss/2008</strain>
    </source>
</reference>
<dbReference type="GeneID" id="41901207"/>
<evidence type="ECO:0000313" key="4">
    <source>
        <dbReference type="EMBL" id="AKO62840.1"/>
    </source>
</evidence>
<dbReference type="Proteomes" id="UP000502695">
    <property type="component" value="Segment"/>
</dbReference>
<organism evidence="2 21">
    <name type="scientific">African swine fever virus</name>
    <name type="common">ASFV</name>
    <dbReference type="NCBI Taxonomy" id="10497"/>
    <lineage>
        <taxon>Viruses</taxon>
        <taxon>Varidnaviria</taxon>
        <taxon>Bamfordvirae</taxon>
        <taxon>Nucleocytoviricota</taxon>
        <taxon>Pokkesviricetes</taxon>
        <taxon>Asfuvirales</taxon>
        <taxon>Asfarviridae</taxon>
        <taxon>Asfivirus</taxon>
        <taxon>Asfivirus haemorrhagiae</taxon>
    </lineage>
</organism>
<dbReference type="KEGG" id="vg:22220384"/>
<organismHost>
    <name type="scientific">Sus scrofa</name>
    <name type="common">Pig</name>
    <dbReference type="NCBI Taxonomy" id="9823"/>
</organismHost>
<proteinExistence type="predicted"/>
<dbReference type="EMBL" id="KM262844">
    <property type="protein sequence ID" value="AIY22349.1"/>
    <property type="molecule type" value="Genomic_DNA"/>
</dbReference>
<dbReference type="EMBL" id="KM102979">
    <property type="protein sequence ID" value="AKM05540.1"/>
    <property type="molecule type" value="Genomic_DNA"/>
</dbReference>
<organismHost>
    <name type="scientific">Phacochoerus aethiopicus</name>
    <name type="common">Warthog</name>
    <dbReference type="NCBI Taxonomy" id="85517"/>
</organismHost>
<dbReference type="GeneID" id="41901367"/>
<evidence type="ECO:0000313" key="11">
    <source>
        <dbReference type="EMBL" id="QIM08045.1"/>
    </source>
</evidence>
<dbReference type="Proteomes" id="UP000500898">
    <property type="component" value="Segment"/>
</dbReference>
<evidence type="ECO:0000313" key="16">
    <source>
        <dbReference type="EMBL" id="QIM09212.1"/>
    </source>
</evidence>
<sequence length="60" mass="7015">MSSIWPPQKKVFTVGFITGGVTPVMVSFVWPAAQPQKKINYSRKKKYFRPRSFYKKNVSF</sequence>
<dbReference type="Proteomes" id="UP000594565">
    <property type="component" value="Segment"/>
</dbReference>
<evidence type="ECO:0000256" key="1">
    <source>
        <dbReference type="SAM" id="Phobius"/>
    </source>
</evidence>
<reference evidence="23 24" key="6">
    <citation type="journal article" date="2020" name="Transbound. Emerg. Dis.">
        <title>The evolution of African swine fever virus in Sardinia (1978 to 2014) as revealed by whole genome sequencing and comparative analysis.</title>
        <authorList>
            <person name="Torresi C."/>
            <person name="Fiori M."/>
            <person name="Bertolotti L."/>
            <person name="Floris M."/>
            <person name="Colitti B."/>
            <person name="Giammarioli M."/>
            <person name="Dei Giudici S."/>
            <person name="Oggiano A."/>
            <person name="Malmberg M."/>
            <person name="De Mia G.M."/>
            <person name="Belak S."/>
            <person name="Granberg F."/>
        </authorList>
    </citation>
    <scope>NUCLEOTIDE SEQUENCE [LARGE SCALE GENOMIC DNA]</scope>
    <source>
        <strain evidence="8">139/Nu/1981</strain>
        <strain evidence="9">140/Or/1985</strain>
        <strain evidence="11">141/Nu/1990</strain>
        <strain evidence="12">142/Nu/1995</strain>
        <strain evidence="17">22653/Ca/2014</strain>
        <strain evidence="14">26/Ss/2004</strain>
        <strain evidence="6">56/Ca/1978</strain>
        <strain evidence="7">57/Ca/1979</strain>
        <strain evidence="13">60/Nu/1997</strain>
        <strain evidence="15">72407/Ss/2005</strain>
        <strain evidence="10">85/Ca/1985</strain>
        <strain evidence="16">97/Ot/2012</strain>
    </source>
</reference>
<organismHost>
    <name type="scientific">Ornithodoros</name>
    <name type="common">relapsing fever ticks</name>
    <dbReference type="NCBI Taxonomy" id="6937"/>
</organismHost>
<evidence type="ECO:0000313" key="9">
    <source>
        <dbReference type="EMBL" id="QIM07579.1"/>
    </source>
</evidence>
<evidence type="ECO:0000313" key="5">
    <source>
        <dbReference type="EMBL" id="AOO54537.1"/>
    </source>
</evidence>
<keyword evidence="1" id="KW-1133">Transmembrane helix</keyword>
<evidence type="ECO:0000313" key="19">
    <source>
        <dbReference type="EMBL" id="QPL12126.1"/>
    </source>
</evidence>
<dbReference type="Proteomes" id="UP000500690">
    <property type="component" value="Segment"/>
</dbReference>
<dbReference type="GeneID" id="41902258"/>
<evidence type="ECO:0000313" key="17">
    <source>
        <dbReference type="EMBL" id="QIM09445.1"/>
    </source>
</evidence>
<evidence type="ECO:0000313" key="14">
    <source>
        <dbReference type="EMBL" id="QIM08746.1"/>
    </source>
</evidence>
<reference evidence="4 22" key="3">
    <citation type="journal article" date="2015" name="PLoS ONE">
        <title>Genome Sequence of African Swine Fever Virus BA71, the Virulent Parental Strain of the Nonpathogenic and Tissue-Culture Adapted BA71V.</title>
        <authorList>
            <person name="Rodriguez J.M."/>
            <person name="Moreno L.T."/>
            <person name="Alejo A."/>
            <person name="Lacasta A."/>
            <person name="Rodriguez F."/>
            <person name="Salas M.L."/>
        </authorList>
    </citation>
    <scope>NUCLEOTIDE SEQUENCE [LARGE SCALE GENOMIC DNA]</scope>
    <source>
        <strain evidence="4 22">BA71</strain>
    </source>
</reference>
<reference evidence="20" key="1">
    <citation type="submission" date="2014-07" db="EMBL/GenBank/DDBJ databases">
        <title>Complete genome sequence of African Swine Fever Virus strain 26544/OG10 isolated in Sardinia.</title>
        <authorList>
            <person name="Dei Giudici S."/>
            <person name="Bacciu D."/>
            <person name="Sanna G."/>
            <person name="Deligios M."/>
            <person name="Oggiano A."/>
        </authorList>
    </citation>
    <scope>NUCLEOTIDE SEQUENCE [LARGE SCALE GENOMIC DNA]</scope>
</reference>
<dbReference type="EMBL" id="MT932579">
    <property type="protein sequence ID" value="QPL12126.1"/>
    <property type="molecule type" value="Genomic_DNA"/>
</dbReference>
<feature type="transmembrane region" description="Helical" evidence="1">
    <location>
        <begin position="12"/>
        <end position="33"/>
    </location>
</feature>
<dbReference type="EMBL" id="MN270971">
    <property type="protein sequence ID" value="QIM07344.1"/>
    <property type="molecule type" value="Genomic_DNA"/>
</dbReference>
<dbReference type="KEGG" id="vg:41901367"/>
<evidence type="ECO:0000313" key="22">
    <source>
        <dbReference type="Proteomes" id="UP000241813"/>
    </source>
</evidence>
<reference evidence="2 21" key="2">
    <citation type="journal article" date="2015" name="J. Gen. Virol.">
        <title>Related strains of African swine fever virus with different virulence: genome comparison and analysis.</title>
        <authorList>
            <person name="Portugal R."/>
            <person name="Coelho J."/>
            <person name="Hoper D."/>
            <person name="Little N.S."/>
            <person name="Smithson C."/>
            <person name="Upton C."/>
            <person name="Martins C."/>
            <person name="Leitao A."/>
            <person name="Keil G.M."/>
        </authorList>
    </citation>
    <scope>NUCLEOTIDE SEQUENCE [LARGE SCALE GENOMIC DNA]</scope>
    <source>
        <strain evidence="2">L60</strain>
    </source>
</reference>
<evidence type="ECO:0000313" key="15">
    <source>
        <dbReference type="EMBL" id="QIM08979.1"/>
    </source>
</evidence>
<organismHost>
    <name type="scientific">Ornithodoros moubata</name>
    <name type="common">Soft tick</name>
    <name type="synonym">Argasid tick</name>
    <dbReference type="NCBI Taxonomy" id="6938"/>
</organismHost>
<dbReference type="Proteomes" id="UP000501683">
    <property type="component" value="Segment"/>
</dbReference>
<evidence type="ECO:0000313" key="3">
    <source>
        <dbReference type="EMBL" id="AKM05540.1"/>
    </source>
</evidence>
<dbReference type="EMBL" id="MN270969">
    <property type="protein sequence ID" value="QIM06874.1"/>
    <property type="molecule type" value="Genomic_DNA"/>
</dbReference>
<evidence type="ECO:0000313" key="24">
    <source>
        <dbReference type="Proteomes" id="UP000500898"/>
    </source>
</evidence>
<dbReference type="Proteomes" id="UP000501465">
    <property type="component" value="Segment"/>
</dbReference>